<sequence length="76" mass="8728">MLLFFSHLQLSLDGVRFSSQNPPTLDQYNGLRMLSNKTLLFFASTTLRLLYNLLHCPLQLGLHSLPQPPQQCHQSF</sequence>
<dbReference type="EMBL" id="JBGMDY010000009">
    <property type="protein sequence ID" value="KAL2323737.1"/>
    <property type="molecule type" value="Genomic_DNA"/>
</dbReference>
<name>A0ABD1LJN6_9FABA</name>
<keyword evidence="2" id="KW-1185">Reference proteome</keyword>
<organism evidence="1 2">
    <name type="scientific">Flemingia macrophylla</name>
    <dbReference type="NCBI Taxonomy" id="520843"/>
    <lineage>
        <taxon>Eukaryota</taxon>
        <taxon>Viridiplantae</taxon>
        <taxon>Streptophyta</taxon>
        <taxon>Embryophyta</taxon>
        <taxon>Tracheophyta</taxon>
        <taxon>Spermatophyta</taxon>
        <taxon>Magnoliopsida</taxon>
        <taxon>eudicotyledons</taxon>
        <taxon>Gunneridae</taxon>
        <taxon>Pentapetalae</taxon>
        <taxon>rosids</taxon>
        <taxon>fabids</taxon>
        <taxon>Fabales</taxon>
        <taxon>Fabaceae</taxon>
        <taxon>Papilionoideae</taxon>
        <taxon>50 kb inversion clade</taxon>
        <taxon>NPAAA clade</taxon>
        <taxon>indigoferoid/millettioid clade</taxon>
        <taxon>Phaseoleae</taxon>
        <taxon>Flemingia</taxon>
    </lineage>
</organism>
<proteinExistence type="predicted"/>
<dbReference type="AlphaFoldDB" id="A0ABD1LJN6"/>
<evidence type="ECO:0000313" key="2">
    <source>
        <dbReference type="Proteomes" id="UP001603857"/>
    </source>
</evidence>
<accession>A0ABD1LJN6</accession>
<evidence type="ECO:0000313" key="1">
    <source>
        <dbReference type="EMBL" id="KAL2323737.1"/>
    </source>
</evidence>
<protein>
    <submittedName>
        <fullName evidence="1">Uncharacterized protein</fullName>
    </submittedName>
</protein>
<gene>
    <name evidence="1" type="ORF">Fmac_028116</name>
</gene>
<dbReference type="Proteomes" id="UP001603857">
    <property type="component" value="Unassembled WGS sequence"/>
</dbReference>
<comment type="caution">
    <text evidence="1">The sequence shown here is derived from an EMBL/GenBank/DDBJ whole genome shotgun (WGS) entry which is preliminary data.</text>
</comment>
<reference evidence="1 2" key="1">
    <citation type="submission" date="2024-08" db="EMBL/GenBank/DDBJ databases">
        <title>Insights into the chromosomal genome structure of Flemingia macrophylla.</title>
        <authorList>
            <person name="Ding Y."/>
            <person name="Zhao Y."/>
            <person name="Bi W."/>
            <person name="Wu M."/>
            <person name="Zhao G."/>
            <person name="Gong Y."/>
            <person name="Li W."/>
            <person name="Zhang P."/>
        </authorList>
    </citation>
    <scope>NUCLEOTIDE SEQUENCE [LARGE SCALE GENOMIC DNA]</scope>
    <source>
        <strain evidence="1">DYQJB</strain>
        <tissue evidence="1">Leaf</tissue>
    </source>
</reference>